<dbReference type="Proteomes" id="UP000701801">
    <property type="component" value="Unassembled WGS sequence"/>
</dbReference>
<dbReference type="Pfam" id="PF00106">
    <property type="entry name" value="adh_short"/>
    <property type="match status" value="1"/>
</dbReference>
<dbReference type="PANTHER" id="PTHR43157">
    <property type="entry name" value="PHOSPHATIDYLINOSITOL-GLYCAN BIOSYNTHESIS CLASS F PROTEIN-RELATED"/>
    <property type="match status" value="1"/>
</dbReference>
<proteinExistence type="predicted"/>
<reference evidence="2" key="1">
    <citation type="submission" date="2021-07" db="EMBL/GenBank/DDBJ databases">
        <authorList>
            <person name="Durling M."/>
        </authorList>
    </citation>
    <scope>NUCLEOTIDE SEQUENCE</scope>
</reference>
<accession>A0A9N9LKP5</accession>
<gene>
    <name evidence="2" type="ORF">HYALB_00011971</name>
</gene>
<dbReference type="Gene3D" id="3.40.50.720">
    <property type="entry name" value="NAD(P)-binding Rossmann-like Domain"/>
    <property type="match status" value="1"/>
</dbReference>
<evidence type="ECO:0000313" key="3">
    <source>
        <dbReference type="Proteomes" id="UP000701801"/>
    </source>
</evidence>
<keyword evidence="3" id="KW-1185">Reference proteome</keyword>
<dbReference type="EMBL" id="CAJVRM010000099">
    <property type="protein sequence ID" value="CAG8974302.1"/>
    <property type="molecule type" value="Genomic_DNA"/>
</dbReference>
<dbReference type="PANTHER" id="PTHR43157:SF31">
    <property type="entry name" value="PHOSPHATIDYLINOSITOL-GLYCAN BIOSYNTHESIS CLASS F PROTEIN"/>
    <property type="match status" value="1"/>
</dbReference>
<name>A0A9N9LKP5_9HELO</name>
<evidence type="ECO:0000313" key="2">
    <source>
        <dbReference type="EMBL" id="CAG8974302.1"/>
    </source>
</evidence>
<dbReference type="SUPFAM" id="SSF51735">
    <property type="entry name" value="NAD(P)-binding Rossmann-fold domains"/>
    <property type="match status" value="1"/>
</dbReference>
<evidence type="ECO:0000256" key="1">
    <source>
        <dbReference type="ARBA" id="ARBA00023002"/>
    </source>
</evidence>
<organism evidence="2 3">
    <name type="scientific">Hymenoscyphus albidus</name>
    <dbReference type="NCBI Taxonomy" id="595503"/>
    <lineage>
        <taxon>Eukaryota</taxon>
        <taxon>Fungi</taxon>
        <taxon>Dikarya</taxon>
        <taxon>Ascomycota</taxon>
        <taxon>Pezizomycotina</taxon>
        <taxon>Leotiomycetes</taxon>
        <taxon>Helotiales</taxon>
        <taxon>Helotiaceae</taxon>
        <taxon>Hymenoscyphus</taxon>
    </lineage>
</organism>
<dbReference type="GO" id="GO:0016491">
    <property type="term" value="F:oxidoreductase activity"/>
    <property type="evidence" value="ECO:0007669"/>
    <property type="project" value="UniProtKB-KW"/>
</dbReference>
<dbReference type="AlphaFoldDB" id="A0A9N9LKP5"/>
<keyword evidence="1" id="KW-0560">Oxidoreductase</keyword>
<dbReference type="OrthoDB" id="542013at2759"/>
<dbReference type="InterPro" id="IPR002347">
    <property type="entry name" value="SDR_fam"/>
</dbReference>
<dbReference type="PRINTS" id="PR00081">
    <property type="entry name" value="GDHRDH"/>
</dbReference>
<dbReference type="InterPro" id="IPR036291">
    <property type="entry name" value="NAD(P)-bd_dom_sf"/>
</dbReference>
<comment type="caution">
    <text evidence="2">The sequence shown here is derived from an EMBL/GenBank/DDBJ whole genome shotgun (WGS) entry which is preliminary data.</text>
</comment>
<protein>
    <submittedName>
        <fullName evidence="2">Uncharacterized protein</fullName>
    </submittedName>
</protein>
<sequence>MGGQLGFLYRQLTFIPKPLATSSLEGKVALITGANIGLGFEAARELASCKLSRLIVAVRDPIKGENTRQTILTEAPSCHVEVWIVDYDQYDGIIAFAKRIAELDQLDYVLLSAGLKQMEYSTSHTGHETNVQINHIAASLLSLLLLPTLLRLSRSTGNPLRLTIVSSEGHFWIPFKERTAANILKRMDEPETFGTAMQRYCTTKLINVLWTRELASRVSEHEVIINTVNPGFCYSGLHRHVKTGAGIMNIVLWMIGRTTAQGGHCLTDALVEHEDSHGRYLSEQQITDPSSFVLSMEGEVAQKQVWRETIELLKHEAPNADISFFSE</sequence>